<dbReference type="RefSeq" id="WP_316025816.1">
    <property type="nucleotide sequence ID" value="NZ_JAWDIO010000002.1"/>
</dbReference>
<reference evidence="1 2" key="1">
    <citation type="submission" date="2023-10" db="EMBL/GenBank/DDBJ databases">
        <title>Glaciecola aquimarina strain GGW-M5 nov., isolated from a coastal seawater.</title>
        <authorList>
            <person name="Bayburt H."/>
            <person name="Kim J.M."/>
            <person name="Choi B.J."/>
            <person name="Jeon C.O."/>
        </authorList>
    </citation>
    <scope>NUCLEOTIDE SEQUENCE [LARGE SCALE GENOMIC DNA]</scope>
    <source>
        <strain evidence="1 2">KCTC 32108</strain>
    </source>
</reference>
<comment type="caution">
    <text evidence="1">The sequence shown here is derived from an EMBL/GenBank/DDBJ whole genome shotgun (WGS) entry which is preliminary data.</text>
</comment>
<name>A0ABU3SW19_9ALTE</name>
<keyword evidence="2" id="KW-1185">Reference proteome</keyword>
<gene>
    <name evidence="1" type="ORF">RS130_09865</name>
</gene>
<protein>
    <recommendedName>
        <fullName evidence="3">Lipoprotein</fullName>
    </recommendedName>
</protein>
<accession>A0ABU3SW19</accession>
<dbReference type="Proteomes" id="UP001247805">
    <property type="component" value="Unassembled WGS sequence"/>
</dbReference>
<evidence type="ECO:0008006" key="3">
    <source>
        <dbReference type="Google" id="ProtNLM"/>
    </source>
</evidence>
<sequence>MSKNLLKKSIVVGAISLALTGCVDEGFSTGFNGEEKVTYDGPLTIEVSETSGSQTINLLEGANIPEGDSVIIRGLKQVSEQIIPNGAILFTGTEVIIDTDKFVNAVVNTLDFQDEQVYEFSYILENGASERDGQGEMLILALCSSQ</sequence>
<evidence type="ECO:0000313" key="2">
    <source>
        <dbReference type="Proteomes" id="UP001247805"/>
    </source>
</evidence>
<organism evidence="1 2">
    <name type="scientific">Paraglaciecola aquimarina</name>
    <dbReference type="NCBI Taxonomy" id="1235557"/>
    <lineage>
        <taxon>Bacteria</taxon>
        <taxon>Pseudomonadati</taxon>
        <taxon>Pseudomonadota</taxon>
        <taxon>Gammaproteobacteria</taxon>
        <taxon>Alteromonadales</taxon>
        <taxon>Alteromonadaceae</taxon>
        <taxon>Paraglaciecola</taxon>
    </lineage>
</organism>
<evidence type="ECO:0000313" key="1">
    <source>
        <dbReference type="EMBL" id="MDU0354199.1"/>
    </source>
</evidence>
<proteinExistence type="predicted"/>
<dbReference type="EMBL" id="JAWDIO010000002">
    <property type="protein sequence ID" value="MDU0354199.1"/>
    <property type="molecule type" value="Genomic_DNA"/>
</dbReference>
<dbReference type="PROSITE" id="PS51257">
    <property type="entry name" value="PROKAR_LIPOPROTEIN"/>
    <property type="match status" value="1"/>
</dbReference>